<dbReference type="RefSeq" id="WP_119755305.1">
    <property type="nucleotide sequence ID" value="NZ_CP032382.1"/>
</dbReference>
<keyword evidence="2" id="KW-1185">Reference proteome</keyword>
<reference evidence="2" key="1">
    <citation type="submission" date="2018-09" db="EMBL/GenBank/DDBJ databases">
        <title>Chryseolinea sp. KIS68-18 isolated from soil.</title>
        <authorList>
            <person name="Weon H.-Y."/>
            <person name="Kwon S.-W."/>
            <person name="Lee S.A."/>
        </authorList>
    </citation>
    <scope>NUCLEOTIDE SEQUENCE [LARGE SCALE GENOMIC DNA]</scope>
    <source>
        <strain evidence="2">KIS68-18</strain>
    </source>
</reference>
<dbReference type="Proteomes" id="UP000266183">
    <property type="component" value="Chromosome"/>
</dbReference>
<protein>
    <submittedName>
        <fullName evidence="1">Uncharacterized protein</fullName>
    </submittedName>
</protein>
<proteinExistence type="predicted"/>
<dbReference type="KEGG" id="chk:D4L85_16360"/>
<dbReference type="AlphaFoldDB" id="A0A385SM41"/>
<evidence type="ECO:0000313" key="1">
    <source>
        <dbReference type="EMBL" id="AYB32044.1"/>
    </source>
</evidence>
<dbReference type="EMBL" id="CP032382">
    <property type="protein sequence ID" value="AYB32044.1"/>
    <property type="molecule type" value="Genomic_DNA"/>
</dbReference>
<organism evidence="1 2">
    <name type="scientific">Chryseolinea soli</name>
    <dbReference type="NCBI Taxonomy" id="2321403"/>
    <lineage>
        <taxon>Bacteria</taxon>
        <taxon>Pseudomonadati</taxon>
        <taxon>Bacteroidota</taxon>
        <taxon>Cytophagia</taxon>
        <taxon>Cytophagales</taxon>
        <taxon>Fulvivirgaceae</taxon>
        <taxon>Chryseolinea</taxon>
    </lineage>
</organism>
<accession>A0A385SM41</accession>
<sequence length="88" mass="9702">MKKMGNLITLLWVFFGMLQFIHFFLAQNCGKISEKGTLEAETGLVKRGAVSMLSDFIHGLDLSGRGYTPTKARNLDNPADALRSGLIE</sequence>
<evidence type="ECO:0000313" key="2">
    <source>
        <dbReference type="Proteomes" id="UP000266183"/>
    </source>
</evidence>
<name>A0A385SM41_9BACT</name>
<gene>
    <name evidence="1" type="ORF">D4L85_16360</name>
</gene>